<feature type="region of interest" description="Disordered" evidence="1">
    <location>
        <begin position="147"/>
        <end position="175"/>
    </location>
</feature>
<reference evidence="3" key="1">
    <citation type="journal article" date="2020" name="New Phytol.">
        <title>Comparative genomics reveals dynamic genome evolution in host specialist ectomycorrhizal fungi.</title>
        <authorList>
            <person name="Lofgren L.A."/>
            <person name="Nguyen N.H."/>
            <person name="Vilgalys R."/>
            <person name="Ruytinx J."/>
            <person name="Liao H.L."/>
            <person name="Branco S."/>
            <person name="Kuo A."/>
            <person name="LaButti K."/>
            <person name="Lipzen A."/>
            <person name="Andreopoulos W."/>
            <person name="Pangilinan J."/>
            <person name="Riley R."/>
            <person name="Hundley H."/>
            <person name="Na H."/>
            <person name="Barry K."/>
            <person name="Grigoriev I.V."/>
            <person name="Stajich J.E."/>
            <person name="Kennedy P.G."/>
        </authorList>
    </citation>
    <scope>NUCLEOTIDE SEQUENCE</scope>
    <source>
        <strain evidence="3">S12</strain>
    </source>
</reference>
<protein>
    <recommendedName>
        <fullName evidence="2">Myb/SANT-like DNA-binding domain-containing protein</fullName>
    </recommendedName>
</protein>
<dbReference type="EMBL" id="JABBWE010000076">
    <property type="protein sequence ID" value="KAG1787693.1"/>
    <property type="molecule type" value="Genomic_DNA"/>
</dbReference>
<feature type="region of interest" description="Disordered" evidence="1">
    <location>
        <begin position="251"/>
        <end position="272"/>
    </location>
</feature>
<feature type="domain" description="Myb/SANT-like DNA-binding" evidence="2">
    <location>
        <begin position="16"/>
        <end position="97"/>
    </location>
</feature>
<dbReference type="Proteomes" id="UP000719766">
    <property type="component" value="Unassembled WGS sequence"/>
</dbReference>
<sequence>MSQEQEPRPKKAAKAVWNEAETDALITYLHSQRSKIGDGGNFRSQVYTEAATAIAPHRTLGPTKIASHCKNKWQSLKNLYHVIENYRLKTSGTHWDHQIGAGIEGKAASDVWDAYMEKKANQVMRPFRNIGWHSHVLMQDILPSGSGARGRAAYRPSRATAPATTDGLSDRDSAAPMVPNIGTGSLEDTHMADAHIEQELDWRHVLHDGRRPTSGSSDLAPIPPSTRTSSIGKRAHSDITGMHSQSIIAPSSTFTSISQRESSSKKPKISSHSVAHINYHSEVNESGGRGIKPTNAVAMIGMQGALNRLTDSLVKQVAVTDESRSTEQRGQAIRMLMEQDDDLSLEDRVSLMNVFLRNAAVTSSYIDATDPMLRRAFVVSIIQQYAAT</sequence>
<dbReference type="GeneID" id="64603216"/>
<comment type="caution">
    <text evidence="3">The sequence shown here is derived from an EMBL/GenBank/DDBJ whole genome shotgun (WGS) entry which is preliminary data.</text>
</comment>
<evidence type="ECO:0000259" key="2">
    <source>
        <dbReference type="Pfam" id="PF13837"/>
    </source>
</evidence>
<accession>A0A9P7DCV9</accession>
<keyword evidence="4" id="KW-1185">Reference proteome</keyword>
<organism evidence="3 4">
    <name type="scientific">Suillus plorans</name>
    <dbReference type="NCBI Taxonomy" id="116603"/>
    <lineage>
        <taxon>Eukaryota</taxon>
        <taxon>Fungi</taxon>
        <taxon>Dikarya</taxon>
        <taxon>Basidiomycota</taxon>
        <taxon>Agaricomycotina</taxon>
        <taxon>Agaricomycetes</taxon>
        <taxon>Agaricomycetidae</taxon>
        <taxon>Boletales</taxon>
        <taxon>Suillineae</taxon>
        <taxon>Suillaceae</taxon>
        <taxon>Suillus</taxon>
    </lineage>
</organism>
<dbReference type="AlphaFoldDB" id="A0A9P7DCV9"/>
<feature type="compositionally biased region" description="Polar residues" evidence="1">
    <location>
        <begin position="251"/>
        <end position="261"/>
    </location>
</feature>
<proteinExistence type="predicted"/>
<dbReference type="Pfam" id="PF13837">
    <property type="entry name" value="Myb_DNA-bind_4"/>
    <property type="match status" value="1"/>
</dbReference>
<dbReference type="InterPro" id="IPR044822">
    <property type="entry name" value="Myb_DNA-bind_4"/>
</dbReference>
<feature type="region of interest" description="Disordered" evidence="1">
    <location>
        <begin position="209"/>
        <end position="232"/>
    </location>
</feature>
<name>A0A9P7DCV9_9AGAM</name>
<evidence type="ECO:0000313" key="4">
    <source>
        <dbReference type="Proteomes" id="UP000719766"/>
    </source>
</evidence>
<dbReference type="OrthoDB" id="3186724at2759"/>
<gene>
    <name evidence="3" type="ORF">HD556DRAFT_1530413</name>
</gene>
<dbReference type="RefSeq" id="XP_041155016.1">
    <property type="nucleotide sequence ID" value="XM_041309452.1"/>
</dbReference>
<evidence type="ECO:0000313" key="3">
    <source>
        <dbReference type="EMBL" id="KAG1787693.1"/>
    </source>
</evidence>
<evidence type="ECO:0000256" key="1">
    <source>
        <dbReference type="SAM" id="MobiDB-lite"/>
    </source>
</evidence>